<dbReference type="AlphaFoldDB" id="Q2SBK4"/>
<keyword evidence="3" id="KW-1185">Reference proteome</keyword>
<dbReference type="KEGG" id="hch:HCH_05297"/>
<dbReference type="OrthoDB" id="7000272at2"/>
<name>Q2SBK4_HAHCH</name>
<evidence type="ECO:0000313" key="2">
    <source>
        <dbReference type="EMBL" id="ABC31970.1"/>
    </source>
</evidence>
<reference evidence="2 3" key="1">
    <citation type="journal article" date="2005" name="Nucleic Acids Res.">
        <title>Genomic blueprint of Hahella chejuensis, a marine microbe producing an algicidal agent.</title>
        <authorList>
            <person name="Jeong H."/>
            <person name="Yim J.H."/>
            <person name="Lee C."/>
            <person name="Choi S.-H."/>
            <person name="Park Y.K."/>
            <person name="Yoon S.H."/>
            <person name="Hur C.-G."/>
            <person name="Kang H.-Y."/>
            <person name="Kim D."/>
            <person name="Lee H.H."/>
            <person name="Park K.H."/>
            <person name="Park S.-H."/>
            <person name="Park H.-S."/>
            <person name="Lee H.K."/>
            <person name="Oh T.K."/>
            <person name="Kim J.F."/>
        </authorList>
    </citation>
    <scope>NUCLEOTIDE SEQUENCE [LARGE SCALE GENOMIC DNA]</scope>
    <source>
        <strain evidence="2 3">KCTC 2396</strain>
    </source>
</reference>
<gene>
    <name evidence="2" type="ordered locus">HCH_05297</name>
</gene>
<dbReference type="RefSeq" id="WP_011399034.1">
    <property type="nucleotide sequence ID" value="NC_007645.1"/>
</dbReference>
<protein>
    <submittedName>
        <fullName evidence="2">ABC-type dipeptide transport system, periplasmic component</fullName>
    </submittedName>
</protein>
<keyword evidence="1" id="KW-0732">Signal</keyword>
<evidence type="ECO:0000313" key="3">
    <source>
        <dbReference type="Proteomes" id="UP000000238"/>
    </source>
</evidence>
<accession>Q2SBK4</accession>
<feature type="signal peptide" evidence="1">
    <location>
        <begin position="1"/>
        <end position="30"/>
    </location>
</feature>
<dbReference type="HOGENOM" id="CLU_016532_0_0_6"/>
<dbReference type="EMBL" id="CP000155">
    <property type="protein sequence ID" value="ABC31970.1"/>
    <property type="molecule type" value="Genomic_DNA"/>
</dbReference>
<sequence length="600" mass="65712">MINKNKRWRQWTKLPLAVAVAATISAPAQAFQFYLGDIEGSLDTTLTAGASWRISDRDKNQLSPGNQGRCEGASCAGPYSDAASSHNSDNGNWNFKKGETYSKIIKGTSDLMLRYGDYGGFTRLRYFYDKELMDEGRAYDEVGQTRPLNDQALEQAGADVRFLDAYVWGDWYFGDTPVNARLGRQVVSWGESTFILGGVNIINPIDASAARAPGAEVKDVLLPVNMFYTSVGLTEDLTTEFFYQIEWEKAEADPCGTFFSNSDSGPDGCGGINTLAQFPESQVINLDAGTGALVNERLGDREADNNGQYGLAVRWYAADLGDTEFGFYYINYHSRLPYASFVKGEGASGVGAKYFIEFPEDIQLFGVSFNTSTDNGWSIGGELTYRPNLPIQRNTFELTAASKNQPYSAFYDADDSAGDVIQGYEEFAVTQAQVTFIKFIDQVLGASRLTFVSEIGAVFVHDLPNDSRLGRDSTYGTGPVVNDSGASCDDVNLNPSFCENEGFVTDFSAGYRMRFTLDYPNVFAGINLEPSLAWSHDVKGYAPEPGAPFKEGSKAVGLTLKGVYLNKYSASIGYTNFFGGEPYNYLNDRDNVSASVSVSF</sequence>
<evidence type="ECO:0000256" key="1">
    <source>
        <dbReference type="SAM" id="SignalP"/>
    </source>
</evidence>
<dbReference type="STRING" id="349521.HCH_05297"/>
<dbReference type="Pfam" id="PF06980">
    <property type="entry name" value="DUF1302"/>
    <property type="match status" value="1"/>
</dbReference>
<feature type="chain" id="PRO_5004215385" evidence="1">
    <location>
        <begin position="31"/>
        <end position="600"/>
    </location>
</feature>
<dbReference type="eggNOG" id="COG3203">
    <property type="taxonomic scope" value="Bacteria"/>
</dbReference>
<proteinExistence type="predicted"/>
<dbReference type="InterPro" id="IPR010727">
    <property type="entry name" value="DUF1302"/>
</dbReference>
<organism evidence="2 3">
    <name type="scientific">Hahella chejuensis (strain KCTC 2396)</name>
    <dbReference type="NCBI Taxonomy" id="349521"/>
    <lineage>
        <taxon>Bacteria</taxon>
        <taxon>Pseudomonadati</taxon>
        <taxon>Pseudomonadota</taxon>
        <taxon>Gammaproteobacteria</taxon>
        <taxon>Oceanospirillales</taxon>
        <taxon>Hahellaceae</taxon>
        <taxon>Hahella</taxon>
    </lineage>
</organism>
<dbReference type="Proteomes" id="UP000000238">
    <property type="component" value="Chromosome"/>
</dbReference>